<comment type="subcellular location">
    <subcellularLocation>
        <location evidence="8">Cell outer membrane</location>
    </subcellularLocation>
    <subcellularLocation>
        <location evidence="1">Membrane</location>
    </subcellularLocation>
</comment>
<dbReference type="InterPro" id="IPR011662">
    <property type="entry name" value="Secretin/TonB_short_N"/>
</dbReference>
<protein>
    <submittedName>
        <fullName evidence="11">Type IV pilus assembly protein PilQ</fullName>
    </submittedName>
</protein>
<evidence type="ECO:0000313" key="11">
    <source>
        <dbReference type="EMBL" id="SEO89856.1"/>
    </source>
</evidence>
<dbReference type="Gene3D" id="2.60.40.3500">
    <property type="match status" value="1"/>
</dbReference>
<keyword evidence="3" id="KW-0732">Signal</keyword>
<dbReference type="InterPro" id="IPR038591">
    <property type="entry name" value="NolW-like_sf"/>
</dbReference>
<evidence type="ECO:0000256" key="2">
    <source>
        <dbReference type="ARBA" id="ARBA00022448"/>
    </source>
</evidence>
<dbReference type="Pfam" id="PF03958">
    <property type="entry name" value="Secretin_N"/>
    <property type="match status" value="1"/>
</dbReference>
<dbReference type="InterPro" id="IPR001775">
    <property type="entry name" value="GspD/PilQ"/>
</dbReference>
<evidence type="ECO:0000259" key="10">
    <source>
        <dbReference type="SMART" id="SM00965"/>
    </source>
</evidence>
<evidence type="ECO:0000256" key="3">
    <source>
        <dbReference type="ARBA" id="ARBA00022729"/>
    </source>
</evidence>
<dbReference type="RefSeq" id="WP_245754011.1">
    <property type="nucleotide sequence ID" value="NZ_FOEG01000004.1"/>
</dbReference>
<keyword evidence="4" id="KW-0653">Protein transport</keyword>
<organism evidence="11 12">
    <name type="scientific">Aquisalimonas asiatica</name>
    <dbReference type="NCBI Taxonomy" id="406100"/>
    <lineage>
        <taxon>Bacteria</taxon>
        <taxon>Pseudomonadati</taxon>
        <taxon>Pseudomonadota</taxon>
        <taxon>Gammaproteobacteria</taxon>
        <taxon>Chromatiales</taxon>
        <taxon>Ectothiorhodospiraceae</taxon>
        <taxon>Aquisalimonas</taxon>
    </lineage>
</organism>
<dbReference type="PANTHER" id="PTHR30604:SF1">
    <property type="entry name" value="DNA UTILIZATION PROTEIN HOFQ"/>
    <property type="match status" value="1"/>
</dbReference>
<keyword evidence="6" id="KW-0998">Cell outer membrane</keyword>
<evidence type="ECO:0000256" key="9">
    <source>
        <dbReference type="SAM" id="MobiDB-lite"/>
    </source>
</evidence>
<dbReference type="Pfam" id="PF07660">
    <property type="entry name" value="STN"/>
    <property type="match status" value="1"/>
</dbReference>
<dbReference type="InterPro" id="IPR051808">
    <property type="entry name" value="Type_IV_pilus_biogenesis"/>
</dbReference>
<evidence type="ECO:0000256" key="1">
    <source>
        <dbReference type="ARBA" id="ARBA00004370"/>
    </source>
</evidence>
<evidence type="ECO:0000256" key="4">
    <source>
        <dbReference type="ARBA" id="ARBA00022927"/>
    </source>
</evidence>
<feature type="compositionally biased region" description="Basic and acidic residues" evidence="9">
    <location>
        <begin position="1"/>
        <end position="20"/>
    </location>
</feature>
<dbReference type="SMART" id="SM00965">
    <property type="entry name" value="STN"/>
    <property type="match status" value="1"/>
</dbReference>
<feature type="domain" description="Secretin/TonB short N-terminal" evidence="10">
    <location>
        <begin position="322"/>
        <end position="370"/>
    </location>
</feature>
<evidence type="ECO:0000256" key="7">
    <source>
        <dbReference type="RuleBase" id="RU004003"/>
    </source>
</evidence>
<name>A0A1H8TGF9_9GAMM</name>
<dbReference type="GO" id="GO:0009306">
    <property type="term" value="P:protein secretion"/>
    <property type="evidence" value="ECO:0007669"/>
    <property type="project" value="InterPro"/>
</dbReference>
<dbReference type="AlphaFoldDB" id="A0A1H8TGF9"/>
<dbReference type="Pfam" id="PF00263">
    <property type="entry name" value="Secretin"/>
    <property type="match status" value="1"/>
</dbReference>
<evidence type="ECO:0000256" key="8">
    <source>
        <dbReference type="RuleBase" id="RU004004"/>
    </source>
</evidence>
<dbReference type="Gene3D" id="2.60.40.3470">
    <property type="match status" value="1"/>
</dbReference>
<reference evidence="11 12" key="1">
    <citation type="submission" date="2016-10" db="EMBL/GenBank/DDBJ databases">
        <authorList>
            <person name="de Groot N.N."/>
        </authorList>
    </citation>
    <scope>NUCLEOTIDE SEQUENCE [LARGE SCALE GENOMIC DNA]</scope>
    <source>
        <strain evidence="11 12">CGMCC 1.6291</strain>
    </source>
</reference>
<evidence type="ECO:0000313" key="12">
    <source>
        <dbReference type="Proteomes" id="UP000199657"/>
    </source>
</evidence>
<keyword evidence="2 8" id="KW-0813">Transport</keyword>
<dbReference type="Proteomes" id="UP000199657">
    <property type="component" value="Unassembled WGS sequence"/>
</dbReference>
<accession>A0A1H8TGF9</accession>
<dbReference type="Gene3D" id="3.30.1370.130">
    <property type="match status" value="1"/>
</dbReference>
<dbReference type="PANTHER" id="PTHR30604">
    <property type="entry name" value="PROTEIN TRANSPORT PROTEIN HOFQ"/>
    <property type="match status" value="1"/>
</dbReference>
<evidence type="ECO:0000256" key="6">
    <source>
        <dbReference type="ARBA" id="ARBA00023237"/>
    </source>
</evidence>
<dbReference type="Pfam" id="PF11741">
    <property type="entry name" value="AMIN"/>
    <property type="match status" value="2"/>
</dbReference>
<dbReference type="EMBL" id="FOEG01000004">
    <property type="protein sequence ID" value="SEO89856.1"/>
    <property type="molecule type" value="Genomic_DNA"/>
</dbReference>
<feature type="region of interest" description="Disordered" evidence="9">
    <location>
        <begin position="1"/>
        <end position="25"/>
    </location>
</feature>
<keyword evidence="12" id="KW-1185">Reference proteome</keyword>
<dbReference type="GO" id="GO:0009279">
    <property type="term" value="C:cell outer membrane"/>
    <property type="evidence" value="ECO:0007669"/>
    <property type="project" value="UniProtKB-SubCell"/>
</dbReference>
<dbReference type="InterPro" id="IPR021731">
    <property type="entry name" value="AMIN_dom"/>
</dbReference>
<dbReference type="Gene3D" id="3.30.1370.120">
    <property type="match status" value="1"/>
</dbReference>
<evidence type="ECO:0000256" key="5">
    <source>
        <dbReference type="ARBA" id="ARBA00023136"/>
    </source>
</evidence>
<gene>
    <name evidence="11" type="ORF">SAMN04488052_104150</name>
</gene>
<dbReference type="InterPro" id="IPR005644">
    <property type="entry name" value="NolW-like"/>
</dbReference>
<dbReference type="FunFam" id="3.30.1370.130:FF:000001">
    <property type="entry name" value="Type IV pilus secretin PilQ"/>
    <property type="match status" value="1"/>
</dbReference>
<dbReference type="STRING" id="406100.SAMN04488052_104150"/>
<dbReference type="NCBIfam" id="TIGR02515">
    <property type="entry name" value="IV_pilus_PilQ"/>
    <property type="match status" value="1"/>
</dbReference>
<sequence length="715" mass="78039">MTTFAKDRAGRVASAQDRRRSPTTRLGTRLLMTAAGLLMAAEALAENALRDISYSTLPGNRVQISVELENPPEEPSSFTIDDPARITFDFPDTRNRLESRSMQIGVGAIEGVSSAEADGRSRLVLNLSEMTEYDTRIEGNTLHIFLGGAPADAPADTAEDTAATTLGDDAPTTAPPGSALEDIDFQRGSDGAGRVVIELNDDRVPVDLRRSDGQIQARFRDTEVPERLQRRLNVVDFATPVETIETRQDGSDTLMRIQPIEGEDYDYMGYQAGNQFTIEFRPVTEEEREAEEPEYTGERLSLSFQDIEVRSVLQIIADFTGLNVVVSDSVTGNITLRLQNVPWDQALDIILQTKGLDKRVTGNVMLVGPADEIAARERQQLEAQQELEEMAPLRSEFFEINYSTAAELAGLIRSEETSLLSSRGQVAIDERTNTLIIRDTDQNLSSIRSLVNRLDVPVRQVLIESRIVIANDDFSRDLGVRFGASASGSDAVIGGTQDGAFEFDQTTGFETPAGSGQEGLMVDLPVDSAAGSVGLAVGRIGDRLLQLELSAMETEGRGEVVSSPRVITSNQKTASIRQGVEIPYQEATASGATNVSFQEALLALDVTPQITPDERIIMDLEVSQDTVGQVFDGVPSIDTQSVTTQVLVDNGETVVLGGIYERERREQESRVPFFGSLPAVGWLFRNRQAVDENSELLIFVTPRILQESLSGDSAR</sequence>
<proteinExistence type="inferred from homology"/>
<dbReference type="InterPro" id="IPR013355">
    <property type="entry name" value="Pilus_4_PilQ"/>
</dbReference>
<comment type="similarity">
    <text evidence="7">Belongs to the bacterial secretin family.</text>
</comment>
<dbReference type="PRINTS" id="PR00811">
    <property type="entry name" value="BCTERIALGSPD"/>
</dbReference>
<keyword evidence="5" id="KW-0472">Membrane</keyword>
<dbReference type="InterPro" id="IPR004846">
    <property type="entry name" value="T2SS/T3SS_dom"/>
</dbReference>